<feature type="transmembrane region" description="Helical" evidence="10">
    <location>
        <begin position="244"/>
        <end position="272"/>
    </location>
</feature>
<feature type="transmembrane region" description="Helical" evidence="10">
    <location>
        <begin position="74"/>
        <end position="100"/>
    </location>
</feature>
<gene>
    <name evidence="12" type="ORF">BpHYR1_039375</name>
</gene>
<evidence type="ECO:0000256" key="9">
    <source>
        <dbReference type="RuleBase" id="RU000688"/>
    </source>
</evidence>
<dbReference type="PROSITE" id="PS50262">
    <property type="entry name" value="G_PROTEIN_RECEP_F1_2"/>
    <property type="match status" value="1"/>
</dbReference>
<protein>
    <submittedName>
        <fullName evidence="12">Prolactin-releasing peptide receptor-like</fullName>
    </submittedName>
</protein>
<dbReference type="Proteomes" id="UP000276133">
    <property type="component" value="Unassembled WGS sequence"/>
</dbReference>
<dbReference type="PANTHER" id="PTHR24235">
    <property type="entry name" value="NEUROPEPTIDE Y RECEPTOR"/>
    <property type="match status" value="1"/>
</dbReference>
<dbReference type="OrthoDB" id="9046662at2759"/>
<accession>A0A3M7SUS5</accession>
<dbReference type="SUPFAM" id="SSF81321">
    <property type="entry name" value="Family A G protein-coupled receptor-like"/>
    <property type="match status" value="1"/>
</dbReference>
<dbReference type="InterPro" id="IPR017452">
    <property type="entry name" value="GPCR_Rhodpsn_7TM"/>
</dbReference>
<dbReference type="PRINTS" id="PR00237">
    <property type="entry name" value="GPCRRHODOPSN"/>
</dbReference>
<feature type="transmembrane region" description="Helical" evidence="10">
    <location>
        <begin position="356"/>
        <end position="382"/>
    </location>
</feature>
<dbReference type="InterPro" id="IPR000276">
    <property type="entry name" value="GPCR_Rhodpsn"/>
</dbReference>
<evidence type="ECO:0000256" key="6">
    <source>
        <dbReference type="ARBA" id="ARBA00023136"/>
    </source>
</evidence>
<keyword evidence="6 10" id="KW-0472">Membrane</keyword>
<evidence type="ECO:0000256" key="8">
    <source>
        <dbReference type="ARBA" id="ARBA00023224"/>
    </source>
</evidence>
<feature type="transmembrane region" description="Helical" evidence="10">
    <location>
        <begin position="156"/>
        <end position="175"/>
    </location>
</feature>
<comment type="similarity">
    <text evidence="2 9">Belongs to the G-protein coupled receptor 1 family.</text>
</comment>
<feature type="transmembrane region" description="Helical" evidence="10">
    <location>
        <begin position="187"/>
        <end position="208"/>
    </location>
</feature>
<evidence type="ECO:0000256" key="4">
    <source>
        <dbReference type="ARBA" id="ARBA00022989"/>
    </source>
</evidence>
<evidence type="ECO:0000256" key="1">
    <source>
        <dbReference type="ARBA" id="ARBA00004141"/>
    </source>
</evidence>
<organism evidence="12 13">
    <name type="scientific">Brachionus plicatilis</name>
    <name type="common">Marine rotifer</name>
    <name type="synonym">Brachionus muelleri</name>
    <dbReference type="NCBI Taxonomy" id="10195"/>
    <lineage>
        <taxon>Eukaryota</taxon>
        <taxon>Metazoa</taxon>
        <taxon>Spiralia</taxon>
        <taxon>Gnathifera</taxon>
        <taxon>Rotifera</taxon>
        <taxon>Eurotatoria</taxon>
        <taxon>Monogononta</taxon>
        <taxon>Pseudotrocha</taxon>
        <taxon>Ploima</taxon>
        <taxon>Brachionidae</taxon>
        <taxon>Brachionus</taxon>
    </lineage>
</organism>
<evidence type="ECO:0000313" key="12">
    <source>
        <dbReference type="EMBL" id="RNA39387.1"/>
    </source>
</evidence>
<keyword evidence="5 9" id="KW-0297">G-protein coupled receptor</keyword>
<dbReference type="SMART" id="SM01381">
    <property type="entry name" value="7TM_GPCR_Srsx"/>
    <property type="match status" value="1"/>
</dbReference>
<keyword evidence="7 9" id="KW-0675">Receptor</keyword>
<dbReference type="PRINTS" id="PR01012">
    <property type="entry name" value="NRPEPTIDEYR"/>
</dbReference>
<evidence type="ECO:0000256" key="2">
    <source>
        <dbReference type="ARBA" id="ARBA00010663"/>
    </source>
</evidence>
<evidence type="ECO:0000256" key="3">
    <source>
        <dbReference type="ARBA" id="ARBA00022692"/>
    </source>
</evidence>
<keyword evidence="3 9" id="KW-0812">Transmembrane</keyword>
<feature type="domain" description="G-protein coupled receptors family 1 profile" evidence="11">
    <location>
        <begin position="91"/>
        <end position="379"/>
    </location>
</feature>
<evidence type="ECO:0000256" key="5">
    <source>
        <dbReference type="ARBA" id="ARBA00023040"/>
    </source>
</evidence>
<reference evidence="12 13" key="1">
    <citation type="journal article" date="2018" name="Sci. Rep.">
        <title>Genomic signatures of local adaptation to the degree of environmental predictability in rotifers.</title>
        <authorList>
            <person name="Franch-Gras L."/>
            <person name="Hahn C."/>
            <person name="Garcia-Roger E.M."/>
            <person name="Carmona M.J."/>
            <person name="Serra M."/>
            <person name="Gomez A."/>
        </authorList>
    </citation>
    <scope>NUCLEOTIDE SEQUENCE [LARGE SCALE GENOMIC DNA]</scope>
    <source>
        <strain evidence="12">HYR1</strain>
    </source>
</reference>
<keyword evidence="8 9" id="KW-0807">Transducer</keyword>
<dbReference type="GO" id="GO:0016020">
    <property type="term" value="C:membrane"/>
    <property type="evidence" value="ECO:0007669"/>
    <property type="project" value="UniProtKB-SubCell"/>
</dbReference>
<evidence type="ECO:0000256" key="7">
    <source>
        <dbReference type="ARBA" id="ARBA00023170"/>
    </source>
</evidence>
<feature type="transmembrane region" description="Helical" evidence="10">
    <location>
        <begin position="112"/>
        <end position="136"/>
    </location>
</feature>
<keyword evidence="13" id="KW-1185">Reference proteome</keyword>
<comment type="subcellular location">
    <subcellularLocation>
        <location evidence="1">Membrane</location>
        <topology evidence="1">Multi-pass membrane protein</topology>
    </subcellularLocation>
</comment>
<dbReference type="PROSITE" id="PS00237">
    <property type="entry name" value="G_PROTEIN_RECEP_F1_1"/>
    <property type="match status" value="1"/>
</dbReference>
<feature type="transmembrane region" description="Helical" evidence="10">
    <location>
        <begin position="322"/>
        <end position="344"/>
    </location>
</feature>
<dbReference type="AlphaFoldDB" id="A0A3M7SUS5"/>
<evidence type="ECO:0000259" key="11">
    <source>
        <dbReference type="PROSITE" id="PS50262"/>
    </source>
</evidence>
<dbReference type="Gene3D" id="1.20.1070.10">
    <property type="entry name" value="Rhodopsin 7-helix transmembrane proteins"/>
    <property type="match status" value="1"/>
</dbReference>
<proteinExistence type="inferred from homology"/>
<dbReference type="GO" id="GO:0004983">
    <property type="term" value="F:neuropeptide Y receptor activity"/>
    <property type="evidence" value="ECO:0007669"/>
    <property type="project" value="InterPro"/>
</dbReference>
<dbReference type="InterPro" id="IPR000611">
    <property type="entry name" value="NPY_rcpt"/>
</dbReference>
<comment type="caution">
    <text evidence="12">The sequence shown here is derived from an EMBL/GenBank/DDBJ whole genome shotgun (WGS) entry which is preliminary data.</text>
</comment>
<dbReference type="PANTHER" id="PTHR24235:SF12">
    <property type="entry name" value="G-PROTEIN COUPLED RECEPTORS FAMILY 1 PROFILE DOMAIN-CONTAINING PROTEIN"/>
    <property type="match status" value="1"/>
</dbReference>
<evidence type="ECO:0000313" key="13">
    <source>
        <dbReference type="Proteomes" id="UP000276133"/>
    </source>
</evidence>
<keyword evidence="4 10" id="KW-1133">Transmembrane helix</keyword>
<dbReference type="STRING" id="10195.A0A3M7SUS5"/>
<name>A0A3M7SUS5_BRAPC</name>
<sequence>MDYDMDHTNFTNRWVEFIFRQIIQQHHSHIKKRNQIIEIDYNLTDGRADLPDYLLRIVKQEIENSFSLVSSGSFFMFSFIFGLIFVFGIISNSLIIYSFYSSKNLRTFRNIFIVNLAISDILLCSICGPLTLFRYVDLNWKFGRLLCKLGPGLQTANVLVSTLSITAIAVDRWNFIVNSGRNSKKYWLYLSLFLIWTSSFLMSIPSFIVNDEKIVRIKQTKEILYKLCEETWFNYNSKYSFCTILIIVQYLLPVVVVGSTNYKICSFLHLNVPKMFRRRDRKKLSIENEKSENNRSLIADRASVLIEKIWNNQERFSRSKKILFIVFFTFCLCWLPVAVCNLLLDFSDSIFINGKKLALIIITANIIALSSTCVNPVIYGLMNKNFKQEICKMVSNNSTRNSTKIQSNQQQLRTEILRDTSISFNKNIKNANSNNTFV</sequence>
<dbReference type="EMBL" id="REGN01000752">
    <property type="protein sequence ID" value="RNA39387.1"/>
    <property type="molecule type" value="Genomic_DNA"/>
</dbReference>
<evidence type="ECO:0000256" key="10">
    <source>
        <dbReference type="SAM" id="Phobius"/>
    </source>
</evidence>
<dbReference type="Pfam" id="PF00001">
    <property type="entry name" value="7tm_1"/>
    <property type="match status" value="1"/>
</dbReference>